<evidence type="ECO:0000313" key="4">
    <source>
        <dbReference type="Proteomes" id="UP000029444"/>
    </source>
</evidence>
<dbReference type="GO" id="GO:0003677">
    <property type="term" value="F:DNA binding"/>
    <property type="evidence" value="ECO:0007669"/>
    <property type="project" value="InterPro"/>
</dbReference>
<dbReference type="InterPro" id="IPR024467">
    <property type="entry name" value="Xre/MbcA/ParS-like_toxin-bd"/>
</dbReference>
<dbReference type="RefSeq" id="WP_035230319.1">
    <property type="nucleotide sequence ID" value="NZ_ARXV01000002.1"/>
</dbReference>
<name>A0A095SNC6_9GAMM</name>
<dbReference type="OrthoDB" id="117888at2"/>
<comment type="caution">
    <text evidence="3">The sequence shown here is derived from an EMBL/GenBank/DDBJ whole genome shotgun (WGS) entry which is preliminary data.</text>
</comment>
<dbReference type="EMBL" id="ARXV01000002">
    <property type="protein sequence ID" value="KGD66146.1"/>
    <property type="molecule type" value="Genomic_DNA"/>
</dbReference>
<dbReference type="Proteomes" id="UP000029444">
    <property type="component" value="Unassembled WGS sequence"/>
</dbReference>
<dbReference type="eggNOG" id="COG5642">
    <property type="taxonomic scope" value="Bacteria"/>
</dbReference>
<dbReference type="STRING" id="1177154.Y5S_00618"/>
<dbReference type="Pfam" id="PF09722">
    <property type="entry name" value="Xre_MbcA_ParS_C"/>
    <property type="match status" value="1"/>
</dbReference>
<gene>
    <name evidence="3" type="ORF">Y5S_00618</name>
</gene>
<dbReference type="Pfam" id="PF20432">
    <property type="entry name" value="Xre-like-HTH"/>
    <property type="match status" value="1"/>
</dbReference>
<reference evidence="3 4" key="1">
    <citation type="submission" date="2012-09" db="EMBL/GenBank/DDBJ databases">
        <title>Genome Sequence of alkane-degrading Bacterium Alcanivorax sp. 19-m-6.</title>
        <authorList>
            <person name="Lai Q."/>
            <person name="Shao Z."/>
        </authorList>
    </citation>
    <scope>NUCLEOTIDE SEQUENCE [LARGE SCALE GENOMIC DNA]</scope>
    <source>
        <strain evidence="3 4">19-m-6</strain>
    </source>
</reference>
<accession>A0A095SNC6</accession>
<feature type="domain" description="Antitoxin Xre/MbcA/ParS-like toxin-binding" evidence="1">
    <location>
        <begin position="78"/>
        <end position="132"/>
    </location>
</feature>
<evidence type="ECO:0000259" key="2">
    <source>
        <dbReference type="Pfam" id="PF20432"/>
    </source>
</evidence>
<protein>
    <submittedName>
        <fullName evidence="3">Uncharacterized protein</fullName>
    </submittedName>
</protein>
<evidence type="ECO:0000259" key="1">
    <source>
        <dbReference type="Pfam" id="PF09722"/>
    </source>
</evidence>
<proteinExistence type="predicted"/>
<feature type="domain" description="Antitoxin Xre-like helix-turn-helix" evidence="2">
    <location>
        <begin position="19"/>
        <end position="74"/>
    </location>
</feature>
<sequence>MIAQAEQLLQRGSSVTSSLLPAIFNIFSQWRLTGAQQMTLLGLSNEKTLYNWKSQPEKAKLTRDLLERASYILGIYKSLQILLPDQVLADQWLATPNDNPLFNGTAPLDRILAGQVVDLAVVRDFLDAERGGW</sequence>
<dbReference type="InterPro" id="IPR046847">
    <property type="entry name" value="Xre-like_HTH"/>
</dbReference>
<dbReference type="AlphaFoldDB" id="A0A095SNC6"/>
<organism evidence="3 4">
    <name type="scientific">Alcanivorax nanhaiticus</name>
    <dbReference type="NCBI Taxonomy" id="1177154"/>
    <lineage>
        <taxon>Bacteria</taxon>
        <taxon>Pseudomonadati</taxon>
        <taxon>Pseudomonadota</taxon>
        <taxon>Gammaproteobacteria</taxon>
        <taxon>Oceanospirillales</taxon>
        <taxon>Alcanivoracaceae</taxon>
        <taxon>Alcanivorax</taxon>
    </lineage>
</organism>
<dbReference type="PATRIC" id="fig|1177154.3.peg.625"/>
<keyword evidence="4" id="KW-1185">Reference proteome</keyword>
<evidence type="ECO:0000313" key="3">
    <source>
        <dbReference type="EMBL" id="KGD66146.1"/>
    </source>
</evidence>